<gene>
    <name evidence="5" type="ORF">WAX74_00475</name>
</gene>
<dbReference type="PIRSF" id="PIRSF006470">
    <property type="entry name" value="DctB"/>
    <property type="match status" value="1"/>
</dbReference>
<accession>A0ABU8EZE9</accession>
<evidence type="ECO:0000256" key="1">
    <source>
        <dbReference type="ARBA" id="ARBA00009023"/>
    </source>
</evidence>
<keyword evidence="2" id="KW-0813">Transport</keyword>
<name>A0ABU8EZE9_9BACI</name>
<sequence>MKKWMKAIALLMVLIFVLAACNSEKAETTEADASEGGYEETTIRLAYNLPADHHISKGIEQFAKDVTEKSGGAVKVQVYPAGQLLSDKDMNQSILSGGVEMGLNSSTLWSSTVPAMGIFDVPYIFENYDKAGEFINGEFGDKLSAAMEEKGAKVLMYADYGYTQFANNKRPLKSPSDFKGLKIRSIGDIPSELIKAYGASPVFMGGGEVYMALQRNTVDGATSGTTAMVQRKYDEVVKYLTINNYAYLEFILAVNKDFWDGLPEKTQTLLTETAQESENWIRAQAKAEDEKTAKQLEEKGMEVYIVPEEDLPEWKEAGMPAWDAFTKNSGELGKELLELVDEQ</sequence>
<evidence type="ECO:0000313" key="6">
    <source>
        <dbReference type="Proteomes" id="UP001364890"/>
    </source>
</evidence>
<comment type="caution">
    <text evidence="5">The sequence shown here is derived from an EMBL/GenBank/DDBJ whole genome shotgun (WGS) entry which is preliminary data.</text>
</comment>
<dbReference type="InterPro" id="IPR018389">
    <property type="entry name" value="DctP_fam"/>
</dbReference>
<dbReference type="Proteomes" id="UP001364890">
    <property type="component" value="Unassembled WGS sequence"/>
</dbReference>
<feature type="chain" id="PRO_5047220991" evidence="4">
    <location>
        <begin position="20"/>
        <end position="343"/>
    </location>
</feature>
<dbReference type="CDD" id="cd13680">
    <property type="entry name" value="PBP2_TRAP_SBP_like_4"/>
    <property type="match status" value="1"/>
</dbReference>
<proteinExistence type="inferred from homology"/>
<keyword evidence="6" id="KW-1185">Reference proteome</keyword>
<dbReference type="PANTHER" id="PTHR33376:SF7">
    <property type="entry name" value="C4-DICARBOXYLATE-BINDING PROTEIN DCTB"/>
    <property type="match status" value="1"/>
</dbReference>
<dbReference type="InterPro" id="IPR004682">
    <property type="entry name" value="TRAP_DctP"/>
</dbReference>
<dbReference type="InterPro" id="IPR038404">
    <property type="entry name" value="TRAP_DctP_sf"/>
</dbReference>
<feature type="signal peptide" evidence="4">
    <location>
        <begin position="1"/>
        <end position="19"/>
    </location>
</feature>
<evidence type="ECO:0000256" key="2">
    <source>
        <dbReference type="ARBA" id="ARBA00022448"/>
    </source>
</evidence>
<keyword evidence="3 4" id="KW-0732">Signal</keyword>
<evidence type="ECO:0000256" key="4">
    <source>
        <dbReference type="SAM" id="SignalP"/>
    </source>
</evidence>
<protein>
    <submittedName>
        <fullName evidence="5">DctP family TRAP transporter solute-binding subunit</fullName>
    </submittedName>
</protein>
<evidence type="ECO:0000256" key="3">
    <source>
        <dbReference type="ARBA" id="ARBA00022729"/>
    </source>
</evidence>
<dbReference type="NCBIfam" id="TIGR00787">
    <property type="entry name" value="dctP"/>
    <property type="match status" value="1"/>
</dbReference>
<comment type="similarity">
    <text evidence="1">Belongs to the bacterial solute-binding protein 7 family.</text>
</comment>
<reference evidence="5 6" key="1">
    <citation type="submission" date="2024-01" db="EMBL/GenBank/DDBJ databases">
        <title>Seven novel Bacillus-like species.</title>
        <authorList>
            <person name="Liu G."/>
        </authorList>
    </citation>
    <scope>NUCLEOTIDE SEQUENCE [LARGE SCALE GENOMIC DNA]</scope>
    <source>
        <strain evidence="5 6">FJAT-51614</strain>
    </source>
</reference>
<dbReference type="Gene3D" id="3.40.190.170">
    <property type="entry name" value="Bacterial extracellular solute-binding protein, family 7"/>
    <property type="match status" value="1"/>
</dbReference>
<dbReference type="SUPFAM" id="SSF53850">
    <property type="entry name" value="Periplasmic binding protein-like II"/>
    <property type="match status" value="1"/>
</dbReference>
<dbReference type="PANTHER" id="PTHR33376">
    <property type="match status" value="1"/>
</dbReference>
<evidence type="ECO:0000313" key="5">
    <source>
        <dbReference type="EMBL" id="MEI4768133.1"/>
    </source>
</evidence>
<dbReference type="RefSeq" id="WP_336495691.1">
    <property type="nucleotide sequence ID" value="NZ_JBAWSY010000001.1"/>
</dbReference>
<dbReference type="Pfam" id="PF03480">
    <property type="entry name" value="DctP"/>
    <property type="match status" value="1"/>
</dbReference>
<dbReference type="PROSITE" id="PS51257">
    <property type="entry name" value="PROKAR_LIPOPROTEIN"/>
    <property type="match status" value="1"/>
</dbReference>
<dbReference type="NCBIfam" id="NF037995">
    <property type="entry name" value="TRAP_S1"/>
    <property type="match status" value="1"/>
</dbReference>
<organism evidence="5 6">
    <name type="scientific">Psychrobacillus mangrovi</name>
    <dbReference type="NCBI Taxonomy" id="3117745"/>
    <lineage>
        <taxon>Bacteria</taxon>
        <taxon>Bacillati</taxon>
        <taxon>Bacillota</taxon>
        <taxon>Bacilli</taxon>
        <taxon>Bacillales</taxon>
        <taxon>Bacillaceae</taxon>
        <taxon>Psychrobacillus</taxon>
    </lineage>
</organism>
<dbReference type="EMBL" id="JBAWSY010000001">
    <property type="protein sequence ID" value="MEI4768133.1"/>
    <property type="molecule type" value="Genomic_DNA"/>
</dbReference>